<dbReference type="InterPro" id="IPR017853">
    <property type="entry name" value="GH"/>
</dbReference>
<evidence type="ECO:0000259" key="8">
    <source>
        <dbReference type="PROSITE" id="PS51173"/>
    </source>
</evidence>
<evidence type="ECO:0000313" key="11">
    <source>
        <dbReference type="Proteomes" id="UP000479526"/>
    </source>
</evidence>
<dbReference type="SMART" id="SM00060">
    <property type="entry name" value="FN3"/>
    <property type="match status" value="1"/>
</dbReference>
<dbReference type="InterPro" id="IPR008965">
    <property type="entry name" value="CBM2/CBM3_carb-bd_dom_sf"/>
</dbReference>
<comment type="caution">
    <text evidence="10">The sequence shown here is derived from an EMBL/GenBank/DDBJ whole genome shotgun (WGS) entry which is preliminary data.</text>
</comment>
<dbReference type="GO" id="GO:0030247">
    <property type="term" value="F:polysaccharide binding"/>
    <property type="evidence" value="ECO:0007669"/>
    <property type="project" value="UniProtKB-UniRule"/>
</dbReference>
<keyword evidence="4" id="KW-0624">Polysaccharide degradation</keyword>
<evidence type="ECO:0000256" key="3">
    <source>
        <dbReference type="ARBA" id="ARBA00023295"/>
    </source>
</evidence>
<evidence type="ECO:0000256" key="1">
    <source>
        <dbReference type="ARBA" id="ARBA00022801"/>
    </source>
</evidence>
<dbReference type="InterPro" id="IPR012291">
    <property type="entry name" value="CBM2_carb-bd_dom_sf"/>
</dbReference>
<evidence type="ECO:0000256" key="6">
    <source>
        <dbReference type="SAM" id="SignalP"/>
    </source>
</evidence>
<dbReference type="InterPro" id="IPR001919">
    <property type="entry name" value="CBD2"/>
</dbReference>
<dbReference type="InterPro" id="IPR018366">
    <property type="entry name" value="CBM2_CS"/>
</dbReference>
<dbReference type="PANTHER" id="PTHR42976:SF1">
    <property type="entry name" value="GH18 DOMAIN-CONTAINING PROTEIN-RELATED"/>
    <property type="match status" value="1"/>
</dbReference>
<feature type="signal peptide" evidence="6">
    <location>
        <begin position="1"/>
        <end position="25"/>
    </location>
</feature>
<proteinExistence type="predicted"/>
<dbReference type="AlphaFoldDB" id="A0A7C9NFV7"/>
<protein>
    <submittedName>
        <fullName evidence="10">Chitinase</fullName>
    </submittedName>
</protein>
<evidence type="ECO:0000256" key="4">
    <source>
        <dbReference type="ARBA" id="ARBA00023326"/>
    </source>
</evidence>
<dbReference type="SMART" id="SM00637">
    <property type="entry name" value="CBD_II"/>
    <property type="match status" value="1"/>
</dbReference>
<dbReference type="Gene3D" id="3.20.20.80">
    <property type="entry name" value="Glycosidases"/>
    <property type="match status" value="1"/>
</dbReference>
<feature type="domain" description="CBM2" evidence="8">
    <location>
        <begin position="21"/>
        <end position="129"/>
    </location>
</feature>
<dbReference type="PROSITE" id="PS51910">
    <property type="entry name" value="GH18_2"/>
    <property type="match status" value="1"/>
</dbReference>
<dbReference type="Gene3D" id="2.60.40.290">
    <property type="match status" value="1"/>
</dbReference>
<keyword evidence="2" id="KW-0119">Carbohydrate metabolism</keyword>
<dbReference type="InterPro" id="IPR052750">
    <property type="entry name" value="GH18_Chitinase"/>
</dbReference>
<dbReference type="GO" id="GO:0000272">
    <property type="term" value="P:polysaccharide catabolic process"/>
    <property type="evidence" value="ECO:0007669"/>
    <property type="project" value="UniProtKB-KW"/>
</dbReference>
<evidence type="ECO:0000256" key="2">
    <source>
        <dbReference type="ARBA" id="ARBA00023277"/>
    </source>
</evidence>
<dbReference type="RefSeq" id="WP_161481230.1">
    <property type="nucleotide sequence ID" value="NZ_WXEW01000006.1"/>
</dbReference>
<dbReference type="SUPFAM" id="SSF49265">
    <property type="entry name" value="Fibronectin type III"/>
    <property type="match status" value="1"/>
</dbReference>
<dbReference type="Gene3D" id="2.60.40.10">
    <property type="entry name" value="Immunoglobulins"/>
    <property type="match status" value="1"/>
</dbReference>
<keyword evidence="1" id="KW-0378">Hydrolase</keyword>
<dbReference type="SUPFAM" id="SSF49384">
    <property type="entry name" value="Carbohydrate-binding domain"/>
    <property type="match status" value="1"/>
</dbReference>
<keyword evidence="6" id="KW-0732">Signal</keyword>
<feature type="compositionally biased region" description="Low complexity" evidence="5">
    <location>
        <begin position="139"/>
        <end position="153"/>
    </location>
</feature>
<dbReference type="Proteomes" id="UP000479526">
    <property type="component" value="Unassembled WGS sequence"/>
</dbReference>
<dbReference type="InterPro" id="IPR001223">
    <property type="entry name" value="Glyco_hydro18_cat"/>
</dbReference>
<dbReference type="CDD" id="cd06543">
    <property type="entry name" value="GH18_PF-ChiA-like"/>
    <property type="match status" value="1"/>
</dbReference>
<dbReference type="InterPro" id="IPR036116">
    <property type="entry name" value="FN3_sf"/>
</dbReference>
<dbReference type="Pfam" id="PF00553">
    <property type="entry name" value="CBM_2"/>
    <property type="match status" value="1"/>
</dbReference>
<reference evidence="10 11" key="1">
    <citation type="submission" date="2020-01" db="EMBL/GenBank/DDBJ databases">
        <title>Herbidospora sp. NEAU-GS84 nov., a novel actinomycete isolated from soil.</title>
        <authorList>
            <person name="Han L."/>
        </authorList>
    </citation>
    <scope>NUCLEOTIDE SEQUENCE [LARGE SCALE GENOMIC DNA]</scope>
    <source>
        <strain evidence="10 11">NEAU-GS84</strain>
    </source>
</reference>
<organism evidence="10 11">
    <name type="scientific">Herbidospora solisilvae</name>
    <dbReference type="NCBI Taxonomy" id="2696284"/>
    <lineage>
        <taxon>Bacteria</taxon>
        <taxon>Bacillati</taxon>
        <taxon>Actinomycetota</taxon>
        <taxon>Actinomycetes</taxon>
        <taxon>Streptosporangiales</taxon>
        <taxon>Streptosporangiaceae</taxon>
        <taxon>Herbidospora</taxon>
    </lineage>
</organism>
<gene>
    <name evidence="10" type="ORF">GT755_20070</name>
</gene>
<evidence type="ECO:0000259" key="7">
    <source>
        <dbReference type="PROSITE" id="PS50853"/>
    </source>
</evidence>
<accession>A0A7C9NFV7</accession>
<feature type="chain" id="PRO_5028860849" evidence="6">
    <location>
        <begin position="26"/>
        <end position="515"/>
    </location>
</feature>
<evidence type="ECO:0000259" key="9">
    <source>
        <dbReference type="PROSITE" id="PS51910"/>
    </source>
</evidence>
<dbReference type="PROSITE" id="PS50853">
    <property type="entry name" value="FN3"/>
    <property type="match status" value="1"/>
</dbReference>
<dbReference type="InterPro" id="IPR003961">
    <property type="entry name" value="FN3_dom"/>
</dbReference>
<dbReference type="EMBL" id="WXEW01000006">
    <property type="protein sequence ID" value="NAS23975.1"/>
    <property type="molecule type" value="Genomic_DNA"/>
</dbReference>
<dbReference type="PROSITE" id="PS51173">
    <property type="entry name" value="CBM2"/>
    <property type="match status" value="1"/>
</dbReference>
<dbReference type="InterPro" id="IPR013783">
    <property type="entry name" value="Ig-like_fold"/>
</dbReference>
<dbReference type="GO" id="GO:0004553">
    <property type="term" value="F:hydrolase activity, hydrolyzing O-glycosyl compounds"/>
    <property type="evidence" value="ECO:0007669"/>
    <property type="project" value="InterPro"/>
</dbReference>
<dbReference type="SUPFAM" id="SSF51445">
    <property type="entry name" value="(Trans)glycosidases"/>
    <property type="match status" value="1"/>
</dbReference>
<evidence type="ECO:0000313" key="10">
    <source>
        <dbReference type="EMBL" id="NAS23975.1"/>
    </source>
</evidence>
<feature type="domain" description="GH18" evidence="9">
    <location>
        <begin position="229"/>
        <end position="515"/>
    </location>
</feature>
<name>A0A7C9NFV7_9ACTN</name>
<dbReference type="PANTHER" id="PTHR42976">
    <property type="entry name" value="BIFUNCTIONAL CHITINASE/LYSOZYME-RELATED"/>
    <property type="match status" value="1"/>
</dbReference>
<dbReference type="Pfam" id="PF00041">
    <property type="entry name" value="fn3"/>
    <property type="match status" value="1"/>
</dbReference>
<evidence type="ECO:0000256" key="5">
    <source>
        <dbReference type="SAM" id="MobiDB-lite"/>
    </source>
</evidence>
<feature type="region of interest" description="Disordered" evidence="5">
    <location>
        <begin position="130"/>
        <end position="153"/>
    </location>
</feature>
<dbReference type="PROSITE" id="PS00561">
    <property type="entry name" value="CBM2_A"/>
    <property type="match status" value="1"/>
</dbReference>
<sequence>MKRLRVLLAASIAFAGVLVATPAHAAPATAVFTKTSEWGSGFEGKYVITNGTTSTINGWSVAFDLPSGGNVSSQWDAVLSRSGQRFTLSNVGWNGSIPPGGTASFGFIASPGSAAPANCTLNGAPCAGGPTNPPGTPGTPGTPTVTGTTGSSISLSWGASSGTVVGYRVYEGSTQRAQVTGTSATISGIAACTSKTYVVRAYNNVGESSSSGSVTGSTTGCPTGGPRMPGAPYLYMGWGDPPAPASVMAATGVKSFTMAFILSSGGCNPAWDGNRPLNNAADINAINAIKAAGGSIQVSFGGWSGNKLGPNCSTPQAYAQAVQTVINATGPAVVDFDIENTDEFENYTVQDRILNGLKIVKQNNPNIKIAVTFGTSTSGPTSHGVRLINQARALAVPIDNFTIMTFDFGSSNIQQDTINASEGLKNVLKSAYGYTDAQAYAKMGISGMVGLSDQLETTTPAAWTAIRDYAVQRGLTRFATWSVNRDRPCPGGGVVSNCSGISQSNWDFTRITAGF</sequence>
<keyword evidence="3" id="KW-0326">Glycosidase</keyword>
<feature type="domain" description="Fibronectin type-III" evidence="7">
    <location>
        <begin position="139"/>
        <end position="221"/>
    </location>
</feature>
<keyword evidence="11" id="KW-1185">Reference proteome</keyword>